<accession>A0A6A5YP13</accession>
<evidence type="ECO:0000313" key="2">
    <source>
        <dbReference type="Proteomes" id="UP000799770"/>
    </source>
</evidence>
<sequence length="231" mass="25759">MTETWPSLELATPEQITAYHSLSGLPPIPKPPPSPFLPLPITQKDLSAAASLYAHTNPHSEILIHSSSALRILTQTVTLFQAKYAKYQAPLGLTPDSKSLLLPSLERYIHDTCTHPSPTSCSRYTTLAHLEQELKTYLQLLLAQFIARSKVLLSAVEEINPNLVAYLKPKANARTEKGRVLHGGPGCHVLQCVRWLVGQEGGAIKEIWEVWEELVEMVVELLWYSYTLRDG</sequence>
<protein>
    <submittedName>
        <fullName evidence="1">Uncharacterized protein</fullName>
    </submittedName>
</protein>
<dbReference type="EMBL" id="ML977347">
    <property type="protein sequence ID" value="KAF2108464.1"/>
    <property type="molecule type" value="Genomic_DNA"/>
</dbReference>
<keyword evidence="2" id="KW-1185">Reference proteome</keyword>
<evidence type="ECO:0000313" key="1">
    <source>
        <dbReference type="EMBL" id="KAF2108464.1"/>
    </source>
</evidence>
<proteinExistence type="predicted"/>
<dbReference type="AlphaFoldDB" id="A0A6A5YP13"/>
<gene>
    <name evidence="1" type="ORF">BDV96DRAFT_636749</name>
</gene>
<organism evidence="1 2">
    <name type="scientific">Lophiotrema nucula</name>
    <dbReference type="NCBI Taxonomy" id="690887"/>
    <lineage>
        <taxon>Eukaryota</taxon>
        <taxon>Fungi</taxon>
        <taxon>Dikarya</taxon>
        <taxon>Ascomycota</taxon>
        <taxon>Pezizomycotina</taxon>
        <taxon>Dothideomycetes</taxon>
        <taxon>Pleosporomycetidae</taxon>
        <taxon>Pleosporales</taxon>
        <taxon>Lophiotremataceae</taxon>
        <taxon>Lophiotrema</taxon>
    </lineage>
</organism>
<name>A0A6A5YP13_9PLEO</name>
<reference evidence="1" key="1">
    <citation type="journal article" date="2020" name="Stud. Mycol.">
        <title>101 Dothideomycetes genomes: a test case for predicting lifestyles and emergence of pathogens.</title>
        <authorList>
            <person name="Haridas S."/>
            <person name="Albert R."/>
            <person name="Binder M."/>
            <person name="Bloem J."/>
            <person name="Labutti K."/>
            <person name="Salamov A."/>
            <person name="Andreopoulos B."/>
            <person name="Baker S."/>
            <person name="Barry K."/>
            <person name="Bills G."/>
            <person name="Bluhm B."/>
            <person name="Cannon C."/>
            <person name="Castanera R."/>
            <person name="Culley D."/>
            <person name="Daum C."/>
            <person name="Ezra D."/>
            <person name="Gonzalez J."/>
            <person name="Henrissat B."/>
            <person name="Kuo A."/>
            <person name="Liang C."/>
            <person name="Lipzen A."/>
            <person name="Lutzoni F."/>
            <person name="Magnuson J."/>
            <person name="Mondo S."/>
            <person name="Nolan M."/>
            <person name="Ohm R."/>
            <person name="Pangilinan J."/>
            <person name="Park H.-J."/>
            <person name="Ramirez L."/>
            <person name="Alfaro M."/>
            <person name="Sun H."/>
            <person name="Tritt A."/>
            <person name="Yoshinaga Y."/>
            <person name="Zwiers L.-H."/>
            <person name="Turgeon B."/>
            <person name="Goodwin S."/>
            <person name="Spatafora J."/>
            <person name="Crous P."/>
            <person name="Grigoriev I."/>
        </authorList>
    </citation>
    <scope>NUCLEOTIDE SEQUENCE</scope>
    <source>
        <strain evidence="1">CBS 627.86</strain>
    </source>
</reference>
<dbReference type="Proteomes" id="UP000799770">
    <property type="component" value="Unassembled WGS sequence"/>
</dbReference>